<dbReference type="CTD" id="100329135"/>
<name>A0A5F9CR32_RABIT</name>
<reference evidence="1" key="3">
    <citation type="submission" date="2025-09" db="UniProtKB">
        <authorList>
            <consortium name="Ensembl"/>
        </authorList>
    </citation>
    <scope>IDENTIFICATION</scope>
    <source>
        <strain evidence="1">Thorbecke</strain>
    </source>
</reference>
<dbReference type="AlphaFoldDB" id="A0A5F9CR32"/>
<keyword evidence="2" id="KW-1185">Reference proteome</keyword>
<reference evidence="1 2" key="1">
    <citation type="journal article" date="2011" name="Nature">
        <title>A high-resolution map of human evolutionary constraint using 29 mammals.</title>
        <authorList>
            <person name="Lindblad-Toh K."/>
            <person name="Garber M."/>
            <person name="Zuk O."/>
            <person name="Lin M.F."/>
            <person name="Parker B.J."/>
            <person name="Washietl S."/>
            <person name="Kheradpour P."/>
            <person name="Ernst J."/>
            <person name="Jordan G."/>
            <person name="Mauceli E."/>
            <person name="Ward L.D."/>
            <person name="Lowe C.B."/>
            <person name="Holloway A.K."/>
            <person name="Clamp M."/>
            <person name="Gnerre S."/>
            <person name="Alfoldi J."/>
            <person name="Beal K."/>
            <person name="Chang J."/>
            <person name="Clawson H."/>
            <person name="Cuff J."/>
            <person name="Di Palma F."/>
            <person name="Fitzgerald S."/>
            <person name="Flicek P."/>
            <person name="Guttman M."/>
            <person name="Hubisz M.J."/>
            <person name="Jaffe D.B."/>
            <person name="Jungreis I."/>
            <person name="Kent W.J."/>
            <person name="Kostka D."/>
            <person name="Lara M."/>
            <person name="Martins A.L."/>
            <person name="Massingham T."/>
            <person name="Moltke I."/>
            <person name="Raney B.J."/>
            <person name="Rasmussen M.D."/>
            <person name="Robinson J."/>
            <person name="Stark A."/>
            <person name="Vilella A.J."/>
            <person name="Wen J."/>
            <person name="Xie X."/>
            <person name="Zody M.C."/>
            <person name="Baldwin J."/>
            <person name="Bloom T."/>
            <person name="Chin C.W."/>
            <person name="Heiman D."/>
            <person name="Nicol R."/>
            <person name="Nusbaum C."/>
            <person name="Young S."/>
            <person name="Wilkinson J."/>
            <person name="Worley K.C."/>
            <person name="Kovar C.L."/>
            <person name="Muzny D.M."/>
            <person name="Gibbs R.A."/>
            <person name="Cree A."/>
            <person name="Dihn H.H."/>
            <person name="Fowler G."/>
            <person name="Jhangiani S."/>
            <person name="Joshi V."/>
            <person name="Lee S."/>
            <person name="Lewis L.R."/>
            <person name="Nazareth L.V."/>
            <person name="Okwuonu G."/>
            <person name="Santibanez J."/>
            <person name="Warren W.C."/>
            <person name="Mardis E.R."/>
            <person name="Weinstock G.M."/>
            <person name="Wilson R.K."/>
            <person name="Delehaunty K."/>
            <person name="Dooling D."/>
            <person name="Fronik C."/>
            <person name="Fulton L."/>
            <person name="Fulton B."/>
            <person name="Graves T."/>
            <person name="Minx P."/>
            <person name="Sodergren E."/>
            <person name="Birney E."/>
            <person name="Margulies E.H."/>
            <person name="Herrero J."/>
            <person name="Green E.D."/>
            <person name="Haussler D."/>
            <person name="Siepel A."/>
            <person name="Goldman N."/>
            <person name="Pollard K.S."/>
            <person name="Pedersen J.S."/>
            <person name="Lander E.S."/>
            <person name="Kellis M."/>
        </authorList>
    </citation>
    <scope>NUCLEOTIDE SEQUENCE [LARGE SCALE GENOMIC DNA]</scope>
    <source>
        <strain evidence="1 2">Thorbecke inbred</strain>
    </source>
</reference>
<reference evidence="1" key="2">
    <citation type="submission" date="2025-08" db="UniProtKB">
        <authorList>
            <consortium name="Ensembl"/>
        </authorList>
    </citation>
    <scope>IDENTIFICATION</scope>
    <source>
        <strain evidence="1">Thorbecke</strain>
    </source>
</reference>
<protein>
    <recommendedName>
        <fullName evidence="3">TRPC5 opposite strand</fullName>
    </recommendedName>
</protein>
<dbReference type="Ensembl" id="ENSOCUT00000043279.1">
    <property type="protein sequence ID" value="ENSOCUP00000036148.1"/>
    <property type="gene ID" value="ENSOCUG00000036610.1"/>
</dbReference>
<dbReference type="RefSeq" id="XP_069923255.1">
    <property type="nucleotide sequence ID" value="XM_070067154.1"/>
</dbReference>
<proteinExistence type="predicted"/>
<accession>A0A5F9CR32</accession>
<dbReference type="InParanoid" id="A0A5F9CR32"/>
<organism evidence="1 2">
    <name type="scientific">Oryctolagus cuniculus</name>
    <name type="common">Rabbit</name>
    <dbReference type="NCBI Taxonomy" id="9986"/>
    <lineage>
        <taxon>Eukaryota</taxon>
        <taxon>Metazoa</taxon>
        <taxon>Chordata</taxon>
        <taxon>Craniata</taxon>
        <taxon>Vertebrata</taxon>
        <taxon>Euteleostomi</taxon>
        <taxon>Mammalia</taxon>
        <taxon>Eutheria</taxon>
        <taxon>Euarchontoglires</taxon>
        <taxon>Glires</taxon>
        <taxon>Lagomorpha</taxon>
        <taxon>Leporidae</taxon>
        <taxon>Oryctolagus</taxon>
    </lineage>
</organism>
<evidence type="ECO:0008006" key="3">
    <source>
        <dbReference type="Google" id="ProtNLM"/>
    </source>
</evidence>
<dbReference type="EMBL" id="AAGW02041372">
    <property type="status" value="NOT_ANNOTATED_CDS"/>
    <property type="molecule type" value="Genomic_DNA"/>
</dbReference>
<evidence type="ECO:0000313" key="1">
    <source>
        <dbReference type="Ensembl" id="ENSOCUP00000036148.1"/>
    </source>
</evidence>
<evidence type="ECO:0000313" key="2">
    <source>
        <dbReference type="Proteomes" id="UP000001811"/>
    </source>
</evidence>
<dbReference type="GeneTree" id="ENSGT00390000018248"/>
<dbReference type="GeneID" id="138847686"/>
<sequence length="119" mass="13088">MDSASVSVLVGEISDCLDQLIKILEGQLQSILQYQIPPVAQNDRAQQTGAVAFPFRAVFLPDLSNLADLESILSLRESENLIFDDDDSLLDIEGLSEVVMSIINDDLEISETQFFPTGK</sequence>
<dbReference type="Proteomes" id="UP000001811">
    <property type="component" value="Chromosome X"/>
</dbReference>